<keyword evidence="2" id="KW-1185">Reference proteome</keyword>
<evidence type="ECO:0000313" key="2">
    <source>
        <dbReference type="Proteomes" id="UP000837675"/>
    </source>
</evidence>
<comment type="caution">
    <text evidence="1">The sequence shown here is derived from an EMBL/GenBank/DDBJ whole genome shotgun (WGS) entry which is preliminary data.</text>
</comment>
<protein>
    <submittedName>
        <fullName evidence="1">Uncharacterized protein</fullName>
    </submittedName>
</protein>
<gene>
    <name evidence="1" type="ORF">MHYMCMPASI_00122</name>
</gene>
<dbReference type="Proteomes" id="UP000837675">
    <property type="component" value="Unassembled WGS sequence"/>
</dbReference>
<dbReference type="EMBL" id="CAJVAF010000030">
    <property type="protein sequence ID" value="CAG7589296.1"/>
    <property type="molecule type" value="Genomic_DNA"/>
</dbReference>
<evidence type="ECO:0000313" key="1">
    <source>
        <dbReference type="EMBL" id="CAG7589296.1"/>
    </source>
</evidence>
<sequence length="153" mass="17671">MHSAPSKILRFNVEKIKIKGINAVNTYCEPTSNICPRDLLLDWIEHNVRIIGNKGVLRIMVNSATLQRSKVKRKMETYHGLYDVTLRLLSDEKWPDSYIELNVIAENSRTMYRGASDQEKAAIIAEQVNELVRLLEDEIITKANTYFSDYLIK</sequence>
<proteinExistence type="predicted"/>
<dbReference type="AlphaFoldDB" id="A0A8S4C053"/>
<accession>A0A8S4C053</accession>
<name>A0A8S4C053_9ACAR</name>
<reference evidence="1" key="1">
    <citation type="submission" date="2021-06" db="EMBL/GenBank/DDBJ databases">
        <authorList>
            <person name="Nardi T."/>
            <person name="Nardi T."/>
        </authorList>
    </citation>
    <scope>NUCLEOTIDE SEQUENCE</scope>
</reference>
<organism evidence="1 2">
    <name type="scientific">Hyalomma marginatum</name>
    <dbReference type="NCBI Taxonomy" id="34627"/>
    <lineage>
        <taxon>Eukaryota</taxon>
        <taxon>Metazoa</taxon>
        <taxon>Ecdysozoa</taxon>
        <taxon>Arthropoda</taxon>
        <taxon>Chelicerata</taxon>
        <taxon>Arachnida</taxon>
        <taxon>Acari</taxon>
        <taxon>Parasitiformes</taxon>
        <taxon>Ixodida</taxon>
        <taxon>Ixodoidea</taxon>
        <taxon>Ixodidae</taxon>
        <taxon>Hyalomminae</taxon>
        <taxon>Hyalomma</taxon>
    </lineage>
</organism>